<feature type="non-terminal residue" evidence="1">
    <location>
        <position position="48"/>
    </location>
</feature>
<sequence>MFRAIWNPNQNVHPHFIIGNMGRAADIMSGITGDLICNMRDERLTAIP</sequence>
<accession>A0ACA9SIH2</accession>
<protein>
    <submittedName>
        <fullName evidence="1">7089_t:CDS:1</fullName>
    </submittedName>
</protein>
<dbReference type="EMBL" id="CAJVQC010128182">
    <property type="protein sequence ID" value="CAG8840895.1"/>
    <property type="molecule type" value="Genomic_DNA"/>
</dbReference>
<comment type="caution">
    <text evidence="1">The sequence shown here is derived from an EMBL/GenBank/DDBJ whole genome shotgun (WGS) entry which is preliminary data.</text>
</comment>
<reference evidence="1" key="1">
    <citation type="submission" date="2021-06" db="EMBL/GenBank/DDBJ databases">
        <authorList>
            <person name="Kallberg Y."/>
            <person name="Tangrot J."/>
            <person name="Rosling A."/>
        </authorList>
    </citation>
    <scope>NUCLEOTIDE SEQUENCE</scope>
    <source>
        <strain evidence="1">MA461A</strain>
    </source>
</reference>
<dbReference type="Proteomes" id="UP000789920">
    <property type="component" value="Unassembled WGS sequence"/>
</dbReference>
<evidence type="ECO:0000313" key="1">
    <source>
        <dbReference type="EMBL" id="CAG8840895.1"/>
    </source>
</evidence>
<keyword evidence="2" id="KW-1185">Reference proteome</keyword>
<evidence type="ECO:0000313" key="2">
    <source>
        <dbReference type="Proteomes" id="UP000789920"/>
    </source>
</evidence>
<proteinExistence type="predicted"/>
<gene>
    <name evidence="1" type="ORF">RPERSI_LOCUS31623</name>
</gene>
<name>A0ACA9SIH2_9GLOM</name>
<organism evidence="1 2">
    <name type="scientific">Racocetra persica</name>
    <dbReference type="NCBI Taxonomy" id="160502"/>
    <lineage>
        <taxon>Eukaryota</taxon>
        <taxon>Fungi</taxon>
        <taxon>Fungi incertae sedis</taxon>
        <taxon>Mucoromycota</taxon>
        <taxon>Glomeromycotina</taxon>
        <taxon>Glomeromycetes</taxon>
        <taxon>Diversisporales</taxon>
        <taxon>Gigasporaceae</taxon>
        <taxon>Racocetra</taxon>
    </lineage>
</organism>